<sequence>MRARSMLFSPALIVALLAGMAFSVSAFSPVDYNAVYEIPLPEYDLHTLGKSVAAQRDLPATGSLGARYGGTWRVYSWNPQTDTPAHLYGSGAQVAGPLTDGAQAEAAARHIVSTHPEVFGADPANLRFASAPTGMGKRTVHLQQTHHGIDVWLGGVYLTFLESGRLFVMGSTYYADIAVSPVPSLSAPQAERLAAGDLPFDPSTDSIEPGSRLLVLPVALSATEVEHRLVWRVRVHTEEPHGIWVTHVDAHSGEIVWRYNDVHFVNFTGDATIGRQEATYCNGEQVETCRYLRVQVSGVGSATTDIDGNWTVAYGGTDPRTVTSDLYGPYVDVNNYNGADAAFSGTATPGTPFTVAWSDANARQDERDVFDAVNDIHVFFLEFAPSFSYINQRITAYVNRSDGYCPGNAWWNGTINFCAAGGSYANTGEIQGVVHHEYGHGIQDAILGWQGGEGLGEGNSDIMANLITQESIIGRGFYQGNCTSGIRNSLNSLIYPDDVIGQPIHSAGRVIAGFHWDFMVSLQGQYGAEQGAILAGERWHFGRVLQHPTTQPAQVLATFIADDDDGNLENGTPHYAYLAQAAENHNYDYPEITVGVIITHTPLGSTEDEGPRAALATIYSTVGAIDEEQVFLRYRVNGGAFQQLELIPTGGADEYQATIPGQAQPAEIEYYLFAADELGNSKTHPPTAPAALHPYSVAWKVDAYEAESGWTVNLAGTDDATTGIWVREDPVGTIAQPEDDHTPPPGTHCWVTGNAAPGQPDGTNDIDGGKTTVYSPVYDLTGAVGAIAKYWRWYSNNMGNSPNADTWVTQVRNNGGAWVDIERNQTDQNQWAFRQADLEALFGANLGQVQFKFEASDLGAGSLVEAALDDFELLVDFGFSAVDGASADATPRFAFDGSRVNPTPGPAEIRFQVPAAVQAQLQLYDVTGRLVRTLLDGRVPAGPQAVAWDGGNEAGRPVGSGVYFLRLRAGDFQATRTLVVSR</sequence>
<dbReference type="InterPro" id="IPR026444">
    <property type="entry name" value="Secre_tail"/>
</dbReference>
<feature type="domain" description="FlgD/Vpr Ig-like" evidence="2">
    <location>
        <begin position="907"/>
        <end position="968"/>
    </location>
</feature>
<dbReference type="InterPro" id="IPR050728">
    <property type="entry name" value="Zinc_Metalloprotease_M4"/>
</dbReference>
<comment type="caution">
    <text evidence="3">The sequence shown here is derived from an EMBL/GenBank/DDBJ whole genome shotgun (WGS) entry which is preliminary data.</text>
</comment>
<dbReference type="AlphaFoldDB" id="A0A937XA90"/>
<dbReference type="NCBIfam" id="TIGR04183">
    <property type="entry name" value="Por_Secre_tail"/>
    <property type="match status" value="1"/>
</dbReference>
<dbReference type="PANTHER" id="PTHR33794:SF1">
    <property type="entry name" value="BACILLOLYSIN"/>
    <property type="match status" value="1"/>
</dbReference>
<evidence type="ECO:0000313" key="4">
    <source>
        <dbReference type="Proteomes" id="UP000748308"/>
    </source>
</evidence>
<dbReference type="Gene3D" id="3.10.170.10">
    <property type="match status" value="1"/>
</dbReference>
<organism evidence="3 4">
    <name type="scientific">Eiseniibacteriota bacterium</name>
    <dbReference type="NCBI Taxonomy" id="2212470"/>
    <lineage>
        <taxon>Bacteria</taxon>
        <taxon>Candidatus Eiseniibacteriota</taxon>
    </lineage>
</organism>
<gene>
    <name evidence="3" type="ORF">FJY75_03585</name>
</gene>
<dbReference type="Proteomes" id="UP000748308">
    <property type="component" value="Unassembled WGS sequence"/>
</dbReference>
<dbReference type="PANTHER" id="PTHR33794">
    <property type="entry name" value="BACILLOLYSIN"/>
    <property type="match status" value="1"/>
</dbReference>
<reference evidence="3" key="1">
    <citation type="submission" date="2019-03" db="EMBL/GenBank/DDBJ databases">
        <title>Lake Tanganyika Metagenome-Assembled Genomes (MAGs).</title>
        <authorList>
            <person name="Tran P."/>
        </authorList>
    </citation>
    <scope>NUCLEOTIDE SEQUENCE</scope>
    <source>
        <strain evidence="3">M_DeepCast_400m_m2_100</strain>
    </source>
</reference>
<feature type="chain" id="PRO_5038012652" evidence="1">
    <location>
        <begin position="27"/>
        <end position="982"/>
    </location>
</feature>
<proteinExistence type="predicted"/>
<keyword evidence="1" id="KW-0732">Signal</keyword>
<protein>
    <submittedName>
        <fullName evidence="3">T9SS type A sorting domain-containing protein</fullName>
    </submittedName>
</protein>
<feature type="signal peptide" evidence="1">
    <location>
        <begin position="1"/>
        <end position="26"/>
    </location>
</feature>
<dbReference type="Gene3D" id="2.60.40.4070">
    <property type="match status" value="1"/>
</dbReference>
<evidence type="ECO:0000313" key="3">
    <source>
        <dbReference type="EMBL" id="MBM3316914.1"/>
    </source>
</evidence>
<dbReference type="Pfam" id="PF13860">
    <property type="entry name" value="FlgD_ig"/>
    <property type="match status" value="1"/>
</dbReference>
<dbReference type="SUPFAM" id="SSF55486">
    <property type="entry name" value="Metalloproteases ('zincins'), catalytic domain"/>
    <property type="match status" value="1"/>
</dbReference>
<dbReference type="EMBL" id="VGIY01000055">
    <property type="protein sequence ID" value="MBM3316914.1"/>
    <property type="molecule type" value="Genomic_DNA"/>
</dbReference>
<evidence type="ECO:0000259" key="2">
    <source>
        <dbReference type="Pfam" id="PF13860"/>
    </source>
</evidence>
<name>A0A937XA90_UNCEI</name>
<dbReference type="InterPro" id="IPR025965">
    <property type="entry name" value="FlgD/Vpr_Ig-like"/>
</dbReference>
<evidence type="ECO:0000256" key="1">
    <source>
        <dbReference type="SAM" id="SignalP"/>
    </source>
</evidence>
<accession>A0A937XA90</accession>